<evidence type="ECO:0008006" key="5">
    <source>
        <dbReference type="Google" id="ProtNLM"/>
    </source>
</evidence>
<organism evidence="3 4">
    <name type="scientific">Apiospora aurea</name>
    <dbReference type="NCBI Taxonomy" id="335848"/>
    <lineage>
        <taxon>Eukaryota</taxon>
        <taxon>Fungi</taxon>
        <taxon>Dikarya</taxon>
        <taxon>Ascomycota</taxon>
        <taxon>Pezizomycotina</taxon>
        <taxon>Sordariomycetes</taxon>
        <taxon>Xylariomycetidae</taxon>
        <taxon>Amphisphaeriales</taxon>
        <taxon>Apiosporaceae</taxon>
        <taxon>Apiospora</taxon>
    </lineage>
</organism>
<feature type="region of interest" description="Disordered" evidence="2">
    <location>
        <begin position="351"/>
        <end position="409"/>
    </location>
</feature>
<gene>
    <name evidence="3" type="ORF">PG986_011848</name>
</gene>
<dbReference type="Proteomes" id="UP001391051">
    <property type="component" value="Unassembled WGS sequence"/>
</dbReference>
<keyword evidence="1" id="KW-0175">Coiled coil</keyword>
<feature type="coiled-coil region" evidence="1">
    <location>
        <begin position="161"/>
        <end position="202"/>
    </location>
</feature>
<proteinExistence type="predicted"/>
<dbReference type="RefSeq" id="XP_066694766.1">
    <property type="nucleotide sequence ID" value="XM_066848070.1"/>
</dbReference>
<evidence type="ECO:0000256" key="2">
    <source>
        <dbReference type="SAM" id="MobiDB-lite"/>
    </source>
</evidence>
<reference evidence="3 4" key="1">
    <citation type="submission" date="2023-01" db="EMBL/GenBank/DDBJ databases">
        <title>Analysis of 21 Apiospora genomes using comparative genomics revels a genus with tremendous synthesis potential of carbohydrate active enzymes and secondary metabolites.</title>
        <authorList>
            <person name="Sorensen T."/>
        </authorList>
    </citation>
    <scope>NUCLEOTIDE SEQUENCE [LARGE SCALE GENOMIC DNA]</scope>
    <source>
        <strain evidence="3 4">CBS 24483</strain>
    </source>
</reference>
<keyword evidence="4" id="KW-1185">Reference proteome</keyword>
<dbReference type="GeneID" id="92081132"/>
<dbReference type="EMBL" id="JAQQWE010000008">
    <property type="protein sequence ID" value="KAK7942735.1"/>
    <property type="molecule type" value="Genomic_DNA"/>
</dbReference>
<evidence type="ECO:0000313" key="3">
    <source>
        <dbReference type="EMBL" id="KAK7942735.1"/>
    </source>
</evidence>
<evidence type="ECO:0000256" key="1">
    <source>
        <dbReference type="SAM" id="Coils"/>
    </source>
</evidence>
<accession>A0ABR1PYC0</accession>
<name>A0ABR1PYC0_9PEZI</name>
<sequence>MSRKLATTLQTYVEAVADAEQTLQVIALEVSTTASALRQLQDLVEADALATQESRTPVLNANGTREIESLGRKCKTVYQAIVHLLVKSNGSDVEDHPTSYTSIADLETLKTKTRFGKLKWPWVKKDQQAPGGVKVAQDEDCIPLTARAACSHDKHQDADLLDEAIQRTDELERRHNDLTTMYMKLLHQFHNEESEKRNLQAKYDKVIADLGDNEATMREKRHIITAPRQKIEHCKQDMDGSKSIPAGVAAWRHLKHRWKRPTLRTSAVDTTRDRMRVGSCLYPDRYHHRPEYGSSTPPPPPITEFMAPGNTELINSFEVPENFGSTGSEIEIEIPSDEPVLVRRFSEFVSTASDDDEDADGSEPGIESDSVTTRKEFRTGGDGTATQAEPPAEDEDGETDTLGLGRELDTADMDIHEMLRKYTNAFAATENSCISQQHD</sequence>
<comment type="caution">
    <text evidence="3">The sequence shown here is derived from an EMBL/GenBank/DDBJ whole genome shotgun (WGS) entry which is preliminary data.</text>
</comment>
<protein>
    <recommendedName>
        <fullName evidence="5">Fungal N-terminal domain-containing protein</fullName>
    </recommendedName>
</protein>
<evidence type="ECO:0000313" key="4">
    <source>
        <dbReference type="Proteomes" id="UP001391051"/>
    </source>
</evidence>